<dbReference type="AlphaFoldDB" id="A0A2Z3S2P6"/>
<protein>
    <submittedName>
        <fullName evidence="3">Uncharacterized protein</fullName>
    </submittedName>
</protein>
<proteinExistence type="predicted"/>
<reference evidence="3 4" key="1">
    <citation type="submission" date="2017-10" db="EMBL/GenBank/DDBJ databases">
        <title>Genome of an Actinobacterium that displays light-enhanced growth.</title>
        <authorList>
            <person name="Maresca J.A."/>
            <person name="Hempel P."/>
            <person name="Shevchenko O."/>
            <person name="Miller K.J."/>
            <person name="Hahn M.W."/>
        </authorList>
    </citation>
    <scope>NUCLEOTIDE SEQUENCE [LARGE SCALE GENOMIC DNA]</scope>
    <source>
        <strain evidence="3 4">MWH-Mo1</strain>
    </source>
</reference>
<gene>
    <name evidence="3" type="ORF">AURMO_00627</name>
</gene>
<accession>A0A2Z3S2P6</accession>
<keyword evidence="2" id="KW-0472">Membrane</keyword>
<name>A0A2Z3S2P6_9MICO</name>
<evidence type="ECO:0000313" key="3">
    <source>
        <dbReference type="EMBL" id="AWR21238.1"/>
    </source>
</evidence>
<evidence type="ECO:0000256" key="2">
    <source>
        <dbReference type="SAM" id="Phobius"/>
    </source>
</evidence>
<feature type="compositionally biased region" description="Low complexity" evidence="1">
    <location>
        <begin position="61"/>
        <end position="85"/>
    </location>
</feature>
<sequence length="291" mass="29617" precursor="true">MSTPSNPARSASKLPWIIVSVLAAVIVIALVTFVAVANGTPKPDPTNSGIPTVTPTPHPTATPTKTPTPTVTPTATPTPTKTASPTPTPSPTVVPVTAWADKAYGTFTPVSRTNQTGTKVVDFGNNITAGVVKIDSTNLNDVPFLVEVLATDNVTVIDTIVTSPGTYNGTVAFGLAGYGNNTAGALKITTANEVTWSVLISPVSTAPQGPLSAPSSTSGDVVYLYAGAAATLHAQTFVPDQGIVVTQFFGPTTPALTLVNSPTMVDQRGPISAGPSVVTIKADGSWNVTVN</sequence>
<dbReference type="KEGG" id="aum:AURMO_00627"/>
<keyword evidence="2" id="KW-1133">Transmembrane helix</keyword>
<dbReference type="RefSeq" id="WP_204163637.1">
    <property type="nucleotide sequence ID" value="NZ_CP023994.1"/>
</dbReference>
<evidence type="ECO:0000256" key="1">
    <source>
        <dbReference type="SAM" id="MobiDB-lite"/>
    </source>
</evidence>
<keyword evidence="2" id="KW-0812">Transmembrane</keyword>
<evidence type="ECO:0000313" key="4">
    <source>
        <dbReference type="Proteomes" id="UP000246894"/>
    </source>
</evidence>
<feature type="region of interest" description="Disordered" evidence="1">
    <location>
        <begin position="39"/>
        <end position="92"/>
    </location>
</feature>
<dbReference type="EMBL" id="CP023994">
    <property type="protein sequence ID" value="AWR21238.1"/>
    <property type="molecule type" value="Genomic_DNA"/>
</dbReference>
<organism evidence="3 4">
    <name type="scientific">Aurantimicrobium photophilum</name>
    <dbReference type="NCBI Taxonomy" id="1987356"/>
    <lineage>
        <taxon>Bacteria</taxon>
        <taxon>Bacillati</taxon>
        <taxon>Actinomycetota</taxon>
        <taxon>Actinomycetes</taxon>
        <taxon>Micrococcales</taxon>
        <taxon>Microbacteriaceae</taxon>
        <taxon>Aurantimicrobium</taxon>
    </lineage>
</organism>
<keyword evidence="4" id="KW-1185">Reference proteome</keyword>
<feature type="transmembrane region" description="Helical" evidence="2">
    <location>
        <begin position="14"/>
        <end position="37"/>
    </location>
</feature>
<dbReference type="Proteomes" id="UP000246894">
    <property type="component" value="Chromosome"/>
</dbReference>